<evidence type="ECO:0000313" key="2">
    <source>
        <dbReference type="EMBL" id="KKM68003.1"/>
    </source>
</evidence>
<dbReference type="PANTHER" id="PTHR33877:SF2">
    <property type="entry name" value="OS07G0170200 PROTEIN"/>
    <property type="match status" value="1"/>
</dbReference>
<name>A0A0F9JEH1_9ZZZZ</name>
<dbReference type="InterPro" id="IPR052892">
    <property type="entry name" value="NA-targeting_endonuclease"/>
</dbReference>
<evidence type="ECO:0000259" key="1">
    <source>
        <dbReference type="SMART" id="SM00507"/>
    </source>
</evidence>
<dbReference type="SMART" id="SM00507">
    <property type="entry name" value="HNHc"/>
    <property type="match status" value="1"/>
</dbReference>
<dbReference type="CDD" id="cd00085">
    <property type="entry name" value="HNHc"/>
    <property type="match status" value="1"/>
</dbReference>
<sequence>MPTQTLVLSQSYTPLKVVSWQRAVTLLFQGKVEVVEEYEDHIRSTFLVIKMPAVVRLINAFRRRKKPVKFSRINIYGRDKYKCQYCGEKVKLENGTYDHVVPRAQGGKTVWKNIVTACEPCNSRKANRTPEQAGMRLRLKPIQPKAVPIQALRLRSTSAPDQWVSYMYWTGVLDE</sequence>
<gene>
    <name evidence="2" type="ORF">LCGC14_1465280</name>
</gene>
<dbReference type="PANTHER" id="PTHR33877">
    <property type="entry name" value="SLL1193 PROTEIN"/>
    <property type="match status" value="1"/>
</dbReference>
<feature type="domain" description="HNH nuclease" evidence="1">
    <location>
        <begin position="70"/>
        <end position="123"/>
    </location>
</feature>
<protein>
    <recommendedName>
        <fullName evidence="1">HNH nuclease domain-containing protein</fullName>
    </recommendedName>
</protein>
<dbReference type="AlphaFoldDB" id="A0A0F9JEH1"/>
<comment type="caution">
    <text evidence="2">The sequence shown here is derived from an EMBL/GenBank/DDBJ whole genome shotgun (WGS) entry which is preliminary data.</text>
</comment>
<organism evidence="2">
    <name type="scientific">marine sediment metagenome</name>
    <dbReference type="NCBI Taxonomy" id="412755"/>
    <lineage>
        <taxon>unclassified sequences</taxon>
        <taxon>metagenomes</taxon>
        <taxon>ecological metagenomes</taxon>
    </lineage>
</organism>
<dbReference type="Pfam" id="PF14279">
    <property type="entry name" value="HNH_5"/>
    <property type="match status" value="1"/>
</dbReference>
<dbReference type="Gene3D" id="1.10.30.50">
    <property type="match status" value="1"/>
</dbReference>
<dbReference type="EMBL" id="LAZR01010249">
    <property type="protein sequence ID" value="KKM68003.1"/>
    <property type="molecule type" value="Genomic_DNA"/>
</dbReference>
<dbReference type="InterPro" id="IPR003615">
    <property type="entry name" value="HNH_nuc"/>
</dbReference>
<proteinExistence type="predicted"/>
<reference evidence="2" key="1">
    <citation type="journal article" date="2015" name="Nature">
        <title>Complex archaea that bridge the gap between prokaryotes and eukaryotes.</title>
        <authorList>
            <person name="Spang A."/>
            <person name="Saw J.H."/>
            <person name="Jorgensen S.L."/>
            <person name="Zaremba-Niedzwiedzka K."/>
            <person name="Martijn J."/>
            <person name="Lind A.E."/>
            <person name="van Eijk R."/>
            <person name="Schleper C."/>
            <person name="Guy L."/>
            <person name="Ettema T.J."/>
        </authorList>
    </citation>
    <scope>NUCLEOTIDE SEQUENCE</scope>
</reference>
<dbReference type="InterPro" id="IPR029471">
    <property type="entry name" value="HNH_5"/>
</dbReference>
<accession>A0A0F9JEH1</accession>